<feature type="active site" description="Charge relay system" evidence="7">
    <location>
        <position position="126"/>
    </location>
</feature>
<dbReference type="AlphaFoldDB" id="A0A1G4ME34"/>
<evidence type="ECO:0000256" key="4">
    <source>
        <dbReference type="ARBA" id="ARBA00022840"/>
    </source>
</evidence>
<evidence type="ECO:0000256" key="7">
    <source>
        <dbReference type="HAMAP-Rule" id="MF_03150"/>
    </source>
</evidence>
<evidence type="ECO:0000256" key="2">
    <source>
        <dbReference type="ARBA" id="ARBA00022598"/>
    </source>
</evidence>
<comment type="function">
    <text evidence="7">Allows the formation of correctly charged Gln-tRNA(Gln) through the transamidation of misacylated Glu-tRNA(Gln) in the mitochondria. The reaction takes place in the presence of glutamine and ATP through an activated gamma-phospho-Glu-tRNA(Gln).</text>
</comment>
<dbReference type="InterPro" id="IPR000120">
    <property type="entry name" value="Amidase"/>
</dbReference>
<evidence type="ECO:0000256" key="3">
    <source>
        <dbReference type="ARBA" id="ARBA00022741"/>
    </source>
</evidence>
<evidence type="ECO:0000259" key="8">
    <source>
        <dbReference type="Pfam" id="PF01425"/>
    </source>
</evidence>
<keyword evidence="5 7" id="KW-0648">Protein biosynthesis</keyword>
<dbReference type="STRING" id="4955.A0A1G4ME34"/>
<keyword evidence="2 7" id="KW-0436">Ligase</keyword>
<dbReference type="Gene3D" id="3.90.1300.10">
    <property type="entry name" value="Amidase signature (AS) domain"/>
    <property type="match status" value="1"/>
</dbReference>
<dbReference type="InterPro" id="IPR036928">
    <property type="entry name" value="AS_sf"/>
</dbReference>
<comment type="similarity">
    <text evidence="1 7">Belongs to the amidase family. GatA subfamily.</text>
</comment>
<evidence type="ECO:0000256" key="1">
    <source>
        <dbReference type="ARBA" id="ARBA00008069"/>
    </source>
</evidence>
<dbReference type="OrthoDB" id="421993at2759"/>
<dbReference type="PANTHER" id="PTHR11895:SF7">
    <property type="entry name" value="GLUTAMYL-TRNA(GLN) AMIDOTRANSFERASE SUBUNIT A, MITOCHONDRIAL"/>
    <property type="match status" value="1"/>
</dbReference>
<dbReference type="InterPro" id="IPR004412">
    <property type="entry name" value="GatA"/>
</dbReference>
<dbReference type="PROSITE" id="PS00571">
    <property type="entry name" value="AMIDASES"/>
    <property type="match status" value="1"/>
</dbReference>
<dbReference type="InterPro" id="IPR023631">
    <property type="entry name" value="Amidase_dom"/>
</dbReference>
<evidence type="ECO:0000313" key="9">
    <source>
        <dbReference type="EMBL" id="SCW02098.1"/>
    </source>
</evidence>
<dbReference type="NCBIfam" id="TIGR00132">
    <property type="entry name" value="gatA"/>
    <property type="match status" value="1"/>
</dbReference>
<keyword evidence="3 7" id="KW-0547">Nucleotide-binding</keyword>
<dbReference type="GO" id="GO:0030956">
    <property type="term" value="C:glutamyl-tRNA(Gln) amidotransferase complex"/>
    <property type="evidence" value="ECO:0007669"/>
    <property type="project" value="UniProtKB-UniRule"/>
</dbReference>
<comment type="subcellular location">
    <subcellularLocation>
        <location evidence="7">Mitochondrion</location>
    </subcellularLocation>
</comment>
<comment type="catalytic activity">
    <reaction evidence="6 7">
        <text>L-glutamyl-tRNA(Gln) + L-glutamine + ATP + H2O = L-glutaminyl-tRNA(Gln) + L-glutamate + ADP + phosphate + H(+)</text>
        <dbReference type="Rhea" id="RHEA:17521"/>
        <dbReference type="Rhea" id="RHEA-COMP:9681"/>
        <dbReference type="Rhea" id="RHEA-COMP:9684"/>
        <dbReference type="ChEBI" id="CHEBI:15377"/>
        <dbReference type="ChEBI" id="CHEBI:15378"/>
        <dbReference type="ChEBI" id="CHEBI:29985"/>
        <dbReference type="ChEBI" id="CHEBI:30616"/>
        <dbReference type="ChEBI" id="CHEBI:43474"/>
        <dbReference type="ChEBI" id="CHEBI:58359"/>
        <dbReference type="ChEBI" id="CHEBI:78520"/>
        <dbReference type="ChEBI" id="CHEBI:78521"/>
        <dbReference type="ChEBI" id="CHEBI:456216"/>
        <dbReference type="EC" id="6.3.5.7"/>
    </reaction>
</comment>
<dbReference type="Proteomes" id="UP000190831">
    <property type="component" value="Chromosome E"/>
</dbReference>
<evidence type="ECO:0000313" key="10">
    <source>
        <dbReference type="Proteomes" id="UP000190831"/>
    </source>
</evidence>
<dbReference type="InterPro" id="IPR020556">
    <property type="entry name" value="Amidase_CS"/>
</dbReference>
<gene>
    <name evidence="7" type="primary">HER2</name>
    <name evidence="9" type="ORF">LAFE_0E14136G</name>
</gene>
<feature type="active site" description="Acyl-ester intermediate" evidence="7">
    <location>
        <position position="150"/>
    </location>
</feature>
<dbReference type="EMBL" id="LT598488">
    <property type="protein sequence ID" value="SCW02098.1"/>
    <property type="molecule type" value="Genomic_DNA"/>
</dbReference>
<dbReference type="GO" id="GO:0005524">
    <property type="term" value="F:ATP binding"/>
    <property type="evidence" value="ECO:0007669"/>
    <property type="project" value="UniProtKB-KW"/>
</dbReference>
<dbReference type="EC" id="6.3.5.7" evidence="7"/>
<accession>A0A1G4ME34</accession>
<dbReference type="SUPFAM" id="SSF75304">
    <property type="entry name" value="Amidase signature (AS) enzymes"/>
    <property type="match status" value="1"/>
</dbReference>
<dbReference type="OMA" id="QPASYCG"/>
<sequence>MSIKAALKRLSRLPSAQERFNIFTSISLNVNNELETSSGPLKGLLFGIKDNIVTKDMPTTCGSKILLDYKSPFDATVVDLLKKAGAVAVGKTNLDEFGMGSGGVHSHFGPTFNPLYKDGNFIAGGSSSGSAAAVAADVVDFSLGTDTGGSVRLPAAYTSILGFKPSYGRISRHGVVAYAQSLDTVGIMSKDLNVLQRVFRVLDKYDPKDPTSLNNSLRSEASKHLVHRNTLKIGVPMEMNQDVVPFEIRQALLKVIESLMAAGHEILPVSLPSVKNALPIYYTLAPAEAVSNLARYDGIRYGYRDEKQDIEDGTLFVPTRRNFGSEVQNRIVLGNYNLCSGSFKNNYIKAQKLRVELINQFDDVFRLPNILTGNEGNPNGVDMLLSLASMSLPISVQDYKSKDMRNPLHSYINDIFTMPMSLAGLPTLTIPAGNNMKGIGVQLSGQYGSDQSILNAARTLV</sequence>
<organism evidence="9 10">
    <name type="scientific">Lachancea fermentati</name>
    <name type="common">Zygosaccharomyces fermentati</name>
    <dbReference type="NCBI Taxonomy" id="4955"/>
    <lineage>
        <taxon>Eukaryota</taxon>
        <taxon>Fungi</taxon>
        <taxon>Dikarya</taxon>
        <taxon>Ascomycota</taxon>
        <taxon>Saccharomycotina</taxon>
        <taxon>Saccharomycetes</taxon>
        <taxon>Saccharomycetales</taxon>
        <taxon>Saccharomycetaceae</taxon>
        <taxon>Lachancea</taxon>
    </lineage>
</organism>
<feature type="domain" description="Amidase" evidence="8">
    <location>
        <begin position="33"/>
        <end position="454"/>
    </location>
</feature>
<dbReference type="PANTHER" id="PTHR11895">
    <property type="entry name" value="TRANSAMIDASE"/>
    <property type="match status" value="1"/>
</dbReference>
<dbReference type="HAMAP" id="MF_00120">
    <property type="entry name" value="GatA"/>
    <property type="match status" value="1"/>
</dbReference>
<dbReference type="GO" id="GO:0070681">
    <property type="term" value="P:glutaminyl-tRNAGln biosynthesis via transamidation"/>
    <property type="evidence" value="ECO:0007669"/>
    <property type="project" value="UniProtKB-UniRule"/>
</dbReference>
<evidence type="ECO:0000256" key="6">
    <source>
        <dbReference type="ARBA" id="ARBA00047407"/>
    </source>
</evidence>
<name>A0A1G4ME34_LACFM</name>
<feature type="active site" description="Charge relay system" evidence="7">
    <location>
        <position position="49"/>
    </location>
</feature>
<comment type="subunit">
    <text evidence="7">Subunit of the heterotrimeric GatFAB amidotransferase (AdT) complex, composed of A, B and F subunits.</text>
</comment>
<reference evidence="10" key="1">
    <citation type="submission" date="2016-03" db="EMBL/GenBank/DDBJ databases">
        <authorList>
            <person name="Devillers H."/>
        </authorList>
    </citation>
    <scope>NUCLEOTIDE SEQUENCE [LARGE SCALE GENOMIC DNA]</scope>
</reference>
<dbReference type="Pfam" id="PF01425">
    <property type="entry name" value="Amidase"/>
    <property type="match status" value="1"/>
</dbReference>
<evidence type="ECO:0000256" key="5">
    <source>
        <dbReference type="ARBA" id="ARBA00022917"/>
    </source>
</evidence>
<keyword evidence="4 7" id="KW-0067">ATP-binding</keyword>
<proteinExistence type="inferred from homology"/>
<protein>
    <recommendedName>
        <fullName evidence="7">Glutamyl-tRNA(Gln) amidotransferase subunit A, mitochondrial</fullName>
        <shortName evidence="7">Glu-AdT subunit A</shortName>
        <ecNumber evidence="7">6.3.5.7</ecNumber>
    </recommendedName>
</protein>
<keyword evidence="7" id="KW-0496">Mitochondrion</keyword>
<dbReference type="GO" id="GO:0032543">
    <property type="term" value="P:mitochondrial translation"/>
    <property type="evidence" value="ECO:0007669"/>
    <property type="project" value="UniProtKB-UniRule"/>
</dbReference>
<dbReference type="GO" id="GO:0050567">
    <property type="term" value="F:glutaminyl-tRNA synthase (glutamine-hydrolyzing) activity"/>
    <property type="evidence" value="ECO:0007669"/>
    <property type="project" value="UniProtKB-UniRule"/>
</dbReference>
<dbReference type="GO" id="GO:0005739">
    <property type="term" value="C:mitochondrion"/>
    <property type="evidence" value="ECO:0007669"/>
    <property type="project" value="UniProtKB-SubCell"/>
</dbReference>
<keyword evidence="10" id="KW-1185">Reference proteome</keyword>